<feature type="domain" description="ABC transporter" evidence="3">
    <location>
        <begin position="1"/>
        <end position="228"/>
    </location>
</feature>
<dbReference type="InterPro" id="IPR003593">
    <property type="entry name" value="AAA+_ATPase"/>
</dbReference>
<evidence type="ECO:0000313" key="4">
    <source>
        <dbReference type="EMBL" id="BCY24187.1"/>
    </source>
</evidence>
<name>A0AAD1NU02_9ACTN</name>
<dbReference type="RefSeq" id="WP_002529187.1">
    <property type="nucleotide sequence ID" value="NZ_AP024747.1"/>
</dbReference>
<dbReference type="GO" id="GO:0005524">
    <property type="term" value="F:ATP binding"/>
    <property type="evidence" value="ECO:0007669"/>
    <property type="project" value="UniProtKB-KW"/>
</dbReference>
<dbReference type="GeneID" id="92881785"/>
<proteinExistence type="predicted"/>
<organism evidence="4 5">
    <name type="scientific">Cutibacterium modestum</name>
    <dbReference type="NCBI Taxonomy" id="2559073"/>
    <lineage>
        <taxon>Bacteria</taxon>
        <taxon>Bacillati</taxon>
        <taxon>Actinomycetota</taxon>
        <taxon>Actinomycetes</taxon>
        <taxon>Propionibacteriales</taxon>
        <taxon>Propionibacteriaceae</taxon>
        <taxon>Cutibacterium</taxon>
    </lineage>
</organism>
<gene>
    <name evidence="4" type="ORF">KB1_01770</name>
</gene>
<dbReference type="PANTHER" id="PTHR43038:SF7">
    <property type="entry name" value="ABC TRANSPORT SYSTEM ATP-BINDING PROTEIN"/>
    <property type="match status" value="1"/>
</dbReference>
<dbReference type="SMART" id="SM00382">
    <property type="entry name" value="AAA"/>
    <property type="match status" value="1"/>
</dbReference>
<keyword evidence="1" id="KW-0547">Nucleotide-binding</keyword>
<dbReference type="EMBL" id="AP024747">
    <property type="protein sequence ID" value="BCY24187.1"/>
    <property type="molecule type" value="Genomic_DNA"/>
</dbReference>
<dbReference type="AlphaFoldDB" id="A0AAD1NU02"/>
<dbReference type="PROSITE" id="PS00211">
    <property type="entry name" value="ABC_TRANSPORTER_1"/>
    <property type="match status" value="1"/>
</dbReference>
<evidence type="ECO:0000256" key="2">
    <source>
        <dbReference type="ARBA" id="ARBA00022840"/>
    </source>
</evidence>
<dbReference type="GO" id="GO:0016887">
    <property type="term" value="F:ATP hydrolysis activity"/>
    <property type="evidence" value="ECO:0007669"/>
    <property type="project" value="InterPro"/>
</dbReference>
<evidence type="ECO:0000256" key="1">
    <source>
        <dbReference type="ARBA" id="ARBA00022741"/>
    </source>
</evidence>
<dbReference type="SUPFAM" id="SSF52540">
    <property type="entry name" value="P-loop containing nucleoside triphosphate hydrolases"/>
    <property type="match status" value="1"/>
</dbReference>
<dbReference type="Proteomes" id="UP000825072">
    <property type="component" value="Chromosome 1"/>
</dbReference>
<dbReference type="InterPro" id="IPR003439">
    <property type="entry name" value="ABC_transporter-like_ATP-bd"/>
</dbReference>
<evidence type="ECO:0000313" key="5">
    <source>
        <dbReference type="Proteomes" id="UP000825072"/>
    </source>
</evidence>
<dbReference type="PANTHER" id="PTHR43038">
    <property type="entry name" value="ATP-BINDING CASSETTE, SUB-FAMILY H, MEMBER 1"/>
    <property type="match status" value="1"/>
</dbReference>
<reference evidence="4" key="1">
    <citation type="submission" date="2021-06" db="EMBL/GenBank/DDBJ databases">
        <title>Genome sequence of Cutibacterium modestum strain KB17-24694.</title>
        <authorList>
            <person name="Dekio I."/>
            <person name="Asahina A."/>
            <person name="Nishida M."/>
        </authorList>
    </citation>
    <scope>NUCLEOTIDE SEQUENCE</scope>
    <source>
        <strain evidence="4">KB17-24694</strain>
    </source>
</reference>
<protein>
    <submittedName>
        <fullName evidence="4">ABC transporter ATP-binding protein</fullName>
    </submittedName>
</protein>
<dbReference type="Pfam" id="PF00005">
    <property type="entry name" value="ABC_tran"/>
    <property type="match status" value="1"/>
</dbReference>
<sequence>MIIENVAYSYRRHHEVLHGVSIEFALGKTALLGPNGAGKSTLFSLCSGASAPRSGRIILGTAEASPRTLRRRVGLMAQTVRAMAGLTVREQVAYCGWLMGLSTREAVARADKMIADVDLADKADDRASRISGGQLRRVGLAQVLIGQPEVLLLDEPTAGLDPAQRMRFREVLERIPDNRVTVVSTHQVDDLTDGYDRVIVLSAGRIVFDGSPEEFLDLAPEDAPHRAEAAYLSLMVDE</sequence>
<dbReference type="InterPro" id="IPR027417">
    <property type="entry name" value="P-loop_NTPase"/>
</dbReference>
<accession>A0AAD1NU02</accession>
<dbReference type="PROSITE" id="PS50893">
    <property type="entry name" value="ABC_TRANSPORTER_2"/>
    <property type="match status" value="1"/>
</dbReference>
<dbReference type="InterPro" id="IPR017871">
    <property type="entry name" value="ABC_transporter-like_CS"/>
</dbReference>
<dbReference type="Gene3D" id="3.40.50.300">
    <property type="entry name" value="P-loop containing nucleotide triphosphate hydrolases"/>
    <property type="match status" value="1"/>
</dbReference>
<keyword evidence="2 4" id="KW-0067">ATP-binding</keyword>
<evidence type="ECO:0000259" key="3">
    <source>
        <dbReference type="PROSITE" id="PS50893"/>
    </source>
</evidence>